<dbReference type="InterPro" id="IPR001041">
    <property type="entry name" value="2Fe-2S_ferredoxin-type"/>
</dbReference>
<dbReference type="PANTHER" id="PTHR43105:SF10">
    <property type="entry name" value="NADH-QUINONE OXIDOREDUCTASE SUBUNIT G"/>
    <property type="match status" value="1"/>
</dbReference>
<dbReference type="PROSITE" id="PS51085">
    <property type="entry name" value="2FE2S_FER_2"/>
    <property type="match status" value="1"/>
</dbReference>
<evidence type="ECO:0000256" key="5">
    <source>
        <dbReference type="ARBA" id="ARBA00022723"/>
    </source>
</evidence>
<keyword evidence="6" id="KW-1278">Translocase</keyword>
<evidence type="ECO:0000256" key="8">
    <source>
        <dbReference type="ARBA" id="ARBA00023014"/>
    </source>
</evidence>
<dbReference type="PANTHER" id="PTHR43105">
    <property type="entry name" value="RESPIRATORY NITRATE REDUCTASE"/>
    <property type="match status" value="1"/>
</dbReference>
<dbReference type="GO" id="GO:0042773">
    <property type="term" value="P:ATP synthesis coupled electron transport"/>
    <property type="evidence" value="ECO:0007669"/>
    <property type="project" value="InterPro"/>
</dbReference>
<dbReference type="InterPro" id="IPR050123">
    <property type="entry name" value="Prok_molybdopt-oxidoreductase"/>
</dbReference>
<dbReference type="GO" id="GO:0051539">
    <property type="term" value="F:4 iron, 4 sulfur cluster binding"/>
    <property type="evidence" value="ECO:0007669"/>
    <property type="project" value="UniProtKB-KW"/>
</dbReference>
<feature type="domain" description="4Fe-4S His(Cys)3-ligated-type" evidence="12">
    <location>
        <begin position="89"/>
        <end position="128"/>
    </location>
</feature>
<comment type="similarity">
    <text evidence="2">Belongs to the complex I 75 kDa subunit family.</text>
</comment>
<dbReference type="GO" id="GO:0048038">
    <property type="term" value="F:quinone binding"/>
    <property type="evidence" value="ECO:0007669"/>
    <property type="project" value="UniProtKB-KW"/>
</dbReference>
<keyword evidence="8" id="KW-0411">Iron-sulfur</keyword>
<gene>
    <name evidence="13" type="ORF">HMPREF1549_01554</name>
</gene>
<dbReference type="InterPro" id="IPR036010">
    <property type="entry name" value="2Fe-2S_ferredoxin-like_sf"/>
</dbReference>
<dbReference type="InterPro" id="IPR019574">
    <property type="entry name" value="NADH_UbQ_OxRdtase_Gsu_4Fe4S-bd"/>
</dbReference>
<dbReference type="FunFam" id="3.10.20.740:FF:000001">
    <property type="entry name" value="NADH-quinone oxidoreductase subunit G"/>
    <property type="match status" value="1"/>
</dbReference>
<sequence>MVRMTIDGLPVEVPKGTLLIRAAEQVGVRIPRFCDHPLLAPSANCRQCLVEVAMPGRDGVVRPMPKPQPSCAMTAMEGMEISTQATSEVAAKAQAGTMEFLLINHPLDCPVCDKGGECPLQNQALELMASGAQSATRFTDVKRTFPKPLRLTSNILLDRDRCILCQRCVRFADQIPGDPFIALQGRGGGHPSCDMDGNPE</sequence>
<dbReference type="GO" id="GO:0016491">
    <property type="term" value="F:oxidoreductase activity"/>
    <property type="evidence" value="ECO:0007669"/>
    <property type="project" value="InterPro"/>
</dbReference>
<dbReference type="InterPro" id="IPR000283">
    <property type="entry name" value="NADH_UbQ_OxRdtase_75kDa_su_CS"/>
</dbReference>
<dbReference type="AlphaFoldDB" id="U1RHJ6"/>
<dbReference type="GO" id="GO:0008137">
    <property type="term" value="F:NADH dehydrogenase (ubiquinone) activity"/>
    <property type="evidence" value="ECO:0007669"/>
    <property type="project" value="InterPro"/>
</dbReference>
<keyword evidence="3" id="KW-0004">4Fe-4S</keyword>
<evidence type="ECO:0000259" key="12">
    <source>
        <dbReference type="PROSITE" id="PS51839"/>
    </source>
</evidence>
<dbReference type="GO" id="GO:0046872">
    <property type="term" value="F:metal ion binding"/>
    <property type="evidence" value="ECO:0007669"/>
    <property type="project" value="UniProtKB-KW"/>
</dbReference>
<evidence type="ECO:0000256" key="9">
    <source>
        <dbReference type="ARBA" id="ARBA00023027"/>
    </source>
</evidence>
<evidence type="ECO:0000256" key="10">
    <source>
        <dbReference type="ARBA" id="ARBA00034078"/>
    </source>
</evidence>
<protein>
    <submittedName>
        <fullName evidence="13">2Fe-2S iron-sulfur cluster binding domain protein</fullName>
    </submittedName>
</protein>
<evidence type="ECO:0000259" key="11">
    <source>
        <dbReference type="PROSITE" id="PS51085"/>
    </source>
</evidence>
<feature type="domain" description="2Fe-2S ferredoxin-type" evidence="11">
    <location>
        <begin position="1"/>
        <end position="87"/>
    </location>
</feature>
<dbReference type="InterPro" id="IPR054351">
    <property type="entry name" value="NADH_UbQ_OxRdtase_ferredoxin"/>
</dbReference>
<dbReference type="EMBL" id="AWSD01000155">
    <property type="protein sequence ID" value="ERH19118.1"/>
    <property type="molecule type" value="Genomic_DNA"/>
</dbReference>
<organism evidence="13 14">
    <name type="scientific">Actinomyces johnsonii F0510</name>
    <dbReference type="NCBI Taxonomy" id="1227262"/>
    <lineage>
        <taxon>Bacteria</taxon>
        <taxon>Bacillati</taxon>
        <taxon>Actinomycetota</taxon>
        <taxon>Actinomycetes</taxon>
        <taxon>Actinomycetales</taxon>
        <taxon>Actinomycetaceae</taxon>
        <taxon>Actinomyces</taxon>
    </lineage>
</organism>
<dbReference type="Proteomes" id="UP000016498">
    <property type="component" value="Unassembled WGS sequence"/>
</dbReference>
<dbReference type="SUPFAM" id="SSF54292">
    <property type="entry name" value="2Fe-2S ferredoxin-like"/>
    <property type="match status" value="1"/>
</dbReference>
<keyword evidence="9" id="KW-0520">NAD</keyword>
<dbReference type="Pfam" id="PF22117">
    <property type="entry name" value="Fer4_Nqo3"/>
    <property type="match status" value="1"/>
</dbReference>
<keyword evidence="4" id="KW-0874">Quinone</keyword>
<feature type="non-terminal residue" evidence="13">
    <location>
        <position position="200"/>
    </location>
</feature>
<evidence type="ECO:0000256" key="6">
    <source>
        <dbReference type="ARBA" id="ARBA00022967"/>
    </source>
</evidence>
<dbReference type="HOGENOM" id="CLU_000422_11_1_11"/>
<dbReference type="PROSITE" id="PS00642">
    <property type="entry name" value="COMPLEX1_75K_2"/>
    <property type="match status" value="1"/>
</dbReference>
<evidence type="ECO:0000256" key="2">
    <source>
        <dbReference type="ARBA" id="ARBA00005404"/>
    </source>
</evidence>
<dbReference type="Pfam" id="PF10588">
    <property type="entry name" value="NADH-G_4Fe-4S_3"/>
    <property type="match status" value="1"/>
</dbReference>
<keyword evidence="7" id="KW-0408">Iron</keyword>
<dbReference type="PROSITE" id="PS00641">
    <property type="entry name" value="COMPLEX1_75K_1"/>
    <property type="match status" value="1"/>
</dbReference>
<dbReference type="Pfam" id="PF13510">
    <property type="entry name" value="Fer2_4"/>
    <property type="match status" value="1"/>
</dbReference>
<reference evidence="13 14" key="1">
    <citation type="submission" date="2013-06" db="EMBL/GenBank/DDBJ databases">
        <authorList>
            <person name="Weinstock G."/>
            <person name="Sodergren E."/>
            <person name="Lobos E.A."/>
            <person name="Fulton L."/>
            <person name="Fulton R."/>
            <person name="Courtney L."/>
            <person name="Fronick C."/>
            <person name="O'Laughlin M."/>
            <person name="Godfrey J."/>
            <person name="Wilson R.M."/>
            <person name="Miner T."/>
            <person name="Farmer C."/>
            <person name="Delehaunty K."/>
            <person name="Cordes M."/>
            <person name="Minx P."/>
            <person name="Tomlinson C."/>
            <person name="Chen J."/>
            <person name="Wollam A."/>
            <person name="Pepin K.H."/>
            <person name="Bhonagiri V."/>
            <person name="Zhang X."/>
            <person name="Warren W."/>
            <person name="Mitreva M."/>
            <person name="Mardis E.R."/>
            <person name="Wilson R.K."/>
        </authorList>
    </citation>
    <scope>NUCLEOTIDE SEQUENCE [LARGE SCALE GENOMIC DNA]</scope>
    <source>
        <strain evidence="13 14">F0510</strain>
    </source>
</reference>
<comment type="caution">
    <text evidence="13">The sequence shown here is derived from an EMBL/GenBank/DDBJ whole genome shotgun (WGS) entry which is preliminary data.</text>
</comment>
<evidence type="ECO:0000256" key="1">
    <source>
        <dbReference type="ARBA" id="ARBA00001966"/>
    </source>
</evidence>
<comment type="cofactor">
    <cofactor evidence="1">
        <name>[4Fe-4S] cluster</name>
        <dbReference type="ChEBI" id="CHEBI:49883"/>
    </cofactor>
</comment>
<keyword evidence="5" id="KW-0479">Metal-binding</keyword>
<dbReference type="Gene3D" id="3.10.20.740">
    <property type="match status" value="1"/>
</dbReference>
<dbReference type="PROSITE" id="PS51839">
    <property type="entry name" value="4FE4S_HC3"/>
    <property type="match status" value="1"/>
</dbReference>
<evidence type="ECO:0000256" key="7">
    <source>
        <dbReference type="ARBA" id="ARBA00023004"/>
    </source>
</evidence>
<dbReference type="SMART" id="SM00929">
    <property type="entry name" value="NADH-G_4Fe-4S_3"/>
    <property type="match status" value="1"/>
</dbReference>
<proteinExistence type="inferred from homology"/>
<comment type="cofactor">
    <cofactor evidence="10">
        <name>[2Fe-2S] cluster</name>
        <dbReference type="ChEBI" id="CHEBI:190135"/>
    </cofactor>
</comment>
<evidence type="ECO:0000313" key="14">
    <source>
        <dbReference type="Proteomes" id="UP000016498"/>
    </source>
</evidence>
<name>U1RHJ6_9ACTO</name>
<accession>U1RHJ6</accession>
<dbReference type="PROSITE" id="PS00643">
    <property type="entry name" value="COMPLEX1_75K_3"/>
    <property type="match status" value="1"/>
</dbReference>
<evidence type="ECO:0000313" key="13">
    <source>
        <dbReference type="EMBL" id="ERH19118.1"/>
    </source>
</evidence>
<dbReference type="GO" id="GO:0016020">
    <property type="term" value="C:membrane"/>
    <property type="evidence" value="ECO:0007669"/>
    <property type="project" value="InterPro"/>
</dbReference>
<evidence type="ECO:0000256" key="4">
    <source>
        <dbReference type="ARBA" id="ARBA00022719"/>
    </source>
</evidence>
<evidence type="ECO:0000256" key="3">
    <source>
        <dbReference type="ARBA" id="ARBA00022485"/>
    </source>
</evidence>